<protein>
    <submittedName>
        <fullName evidence="1">Uncharacterized protein</fullName>
    </submittedName>
</protein>
<name>A0A232EX09_9HYME</name>
<dbReference type="AlphaFoldDB" id="A0A232EX09"/>
<keyword evidence="2" id="KW-1185">Reference proteome</keyword>
<sequence>MVETKVVGYRMGNSMVTLDLTLNAFFKCKYVPQLLKIICNKKIAMKKSNMRNKYLVFHELVKNPLVESSTQHNLGILCQSIMIYYTKKIWALVIDRPYFMVHFREMQ</sequence>
<reference evidence="1 2" key="1">
    <citation type="journal article" date="2017" name="Curr. Biol.">
        <title>The Evolution of Venom by Co-option of Single-Copy Genes.</title>
        <authorList>
            <person name="Martinson E.O."/>
            <person name="Mrinalini"/>
            <person name="Kelkar Y.D."/>
            <person name="Chang C.H."/>
            <person name="Werren J.H."/>
        </authorList>
    </citation>
    <scope>NUCLEOTIDE SEQUENCE [LARGE SCALE GENOMIC DNA]</scope>
    <source>
        <strain evidence="1 2">Alberta</strain>
        <tissue evidence="1">Whole body</tissue>
    </source>
</reference>
<organism evidence="1 2">
    <name type="scientific">Trichomalopsis sarcophagae</name>
    <dbReference type="NCBI Taxonomy" id="543379"/>
    <lineage>
        <taxon>Eukaryota</taxon>
        <taxon>Metazoa</taxon>
        <taxon>Ecdysozoa</taxon>
        <taxon>Arthropoda</taxon>
        <taxon>Hexapoda</taxon>
        <taxon>Insecta</taxon>
        <taxon>Pterygota</taxon>
        <taxon>Neoptera</taxon>
        <taxon>Endopterygota</taxon>
        <taxon>Hymenoptera</taxon>
        <taxon>Apocrita</taxon>
        <taxon>Proctotrupomorpha</taxon>
        <taxon>Chalcidoidea</taxon>
        <taxon>Pteromalidae</taxon>
        <taxon>Pteromalinae</taxon>
        <taxon>Trichomalopsis</taxon>
    </lineage>
</organism>
<comment type="caution">
    <text evidence="1">The sequence shown here is derived from an EMBL/GenBank/DDBJ whole genome shotgun (WGS) entry which is preliminary data.</text>
</comment>
<proteinExistence type="predicted"/>
<dbReference type="Proteomes" id="UP000215335">
    <property type="component" value="Unassembled WGS sequence"/>
</dbReference>
<evidence type="ECO:0000313" key="2">
    <source>
        <dbReference type="Proteomes" id="UP000215335"/>
    </source>
</evidence>
<evidence type="ECO:0000313" key="1">
    <source>
        <dbReference type="EMBL" id="OXU22884.1"/>
    </source>
</evidence>
<accession>A0A232EX09</accession>
<dbReference type="EMBL" id="NNAY01001802">
    <property type="protein sequence ID" value="OXU22884.1"/>
    <property type="molecule type" value="Genomic_DNA"/>
</dbReference>
<gene>
    <name evidence="1" type="ORF">TSAR_007110</name>
</gene>